<feature type="transmembrane region" description="Helical" evidence="8">
    <location>
        <begin position="21"/>
        <end position="39"/>
    </location>
</feature>
<organism evidence="10 11">
    <name type="scientific">Tunturiibacter lichenicola</name>
    <dbReference type="NCBI Taxonomy" id="2051959"/>
    <lineage>
        <taxon>Bacteria</taxon>
        <taxon>Pseudomonadati</taxon>
        <taxon>Acidobacteriota</taxon>
        <taxon>Terriglobia</taxon>
        <taxon>Terriglobales</taxon>
        <taxon>Acidobacteriaceae</taxon>
        <taxon>Tunturiibacter</taxon>
    </lineage>
</organism>
<sequence>MRPQRITDEDGQQSFENIPLWMLYPLFFVAVYLSHFRLLRLPYFWDEGGYYIPAAWDFFRTGTLIPQSTVTNAHPPLPSILLAAWWHLSGYVVSGTRTLVSMVAAAALLGVFKLARTLTTTGVAAVAVVLTAIYPIWFAQSTLAHADIFAAAFTLWGLAFYFNQDSAETPSRLALNPIYPIYAAGMFSFAALSKETSIVTPVALALWETILLLQNRREPPSRRLHSSWIVALLAPILPLAAWYAYHYHRTGYVFGNPEFLRYNATANLDAYRIALCLWHRLLHLFAHMNMFVPVVCMIAAIFLPVAATNKRLPISRPALKAIGVILLANWIAFSILGGALLTRYLLPMYPLTLLVCVNTWRRRIPERWLLLAALSAVAFLAGIWINPPYAFAPEDNLTYRDFIVLHQQAVRFIDLKYPQATVLTAWPATSELNRPELGYTNHPVKTTPILNFSLDQIEKAAADPGSYDVAFVFSTKWAPLANRISLSRQHESTDTKYFDFHRDLSPSEVATILHGEVVWQAHRRGEWAAVLHFPRIVEASLLPPKKP</sequence>
<feature type="transmembrane region" description="Helical" evidence="8">
    <location>
        <begin position="118"/>
        <end position="137"/>
    </location>
</feature>
<evidence type="ECO:0000313" key="11">
    <source>
        <dbReference type="Proteomes" id="UP000569092"/>
    </source>
</evidence>
<dbReference type="PANTHER" id="PTHR33908:SF11">
    <property type="entry name" value="MEMBRANE PROTEIN"/>
    <property type="match status" value="1"/>
</dbReference>
<feature type="domain" description="Glycosyltransferase RgtA/B/C/D-like" evidence="9">
    <location>
        <begin position="74"/>
        <end position="242"/>
    </location>
</feature>
<name>A0A7W8N6F0_9BACT</name>
<feature type="transmembrane region" description="Helical" evidence="8">
    <location>
        <begin position="284"/>
        <end position="306"/>
    </location>
</feature>
<dbReference type="GO" id="GO:0016763">
    <property type="term" value="F:pentosyltransferase activity"/>
    <property type="evidence" value="ECO:0007669"/>
    <property type="project" value="TreeGrafter"/>
</dbReference>
<dbReference type="PANTHER" id="PTHR33908">
    <property type="entry name" value="MANNOSYLTRANSFERASE YKCB-RELATED"/>
    <property type="match status" value="1"/>
</dbReference>
<reference evidence="10 11" key="1">
    <citation type="submission" date="2020-08" db="EMBL/GenBank/DDBJ databases">
        <title>Genomic Encyclopedia of Type Strains, Phase IV (KMG-V): Genome sequencing to study the core and pangenomes of soil and plant-associated prokaryotes.</title>
        <authorList>
            <person name="Whitman W."/>
        </authorList>
    </citation>
    <scope>NUCLEOTIDE SEQUENCE [LARGE SCALE GENOMIC DNA]</scope>
    <source>
        <strain evidence="10 11">M8US30</strain>
    </source>
</reference>
<feature type="transmembrane region" description="Helical" evidence="8">
    <location>
        <begin position="368"/>
        <end position="385"/>
    </location>
</feature>
<gene>
    <name evidence="10" type="ORF">HDF10_003520</name>
</gene>
<evidence type="ECO:0000256" key="6">
    <source>
        <dbReference type="ARBA" id="ARBA00022989"/>
    </source>
</evidence>
<dbReference type="GO" id="GO:0005886">
    <property type="term" value="C:plasma membrane"/>
    <property type="evidence" value="ECO:0007669"/>
    <property type="project" value="UniProtKB-SubCell"/>
</dbReference>
<dbReference type="InterPro" id="IPR038731">
    <property type="entry name" value="RgtA/B/C-like"/>
</dbReference>
<dbReference type="Proteomes" id="UP000569092">
    <property type="component" value="Unassembled WGS sequence"/>
</dbReference>
<keyword evidence="5 8" id="KW-0812">Transmembrane</keyword>
<evidence type="ECO:0000256" key="7">
    <source>
        <dbReference type="ARBA" id="ARBA00023136"/>
    </source>
</evidence>
<evidence type="ECO:0000256" key="8">
    <source>
        <dbReference type="SAM" id="Phobius"/>
    </source>
</evidence>
<evidence type="ECO:0000256" key="2">
    <source>
        <dbReference type="ARBA" id="ARBA00022475"/>
    </source>
</evidence>
<dbReference type="EMBL" id="JACHDZ010000006">
    <property type="protein sequence ID" value="MBB5345526.1"/>
    <property type="molecule type" value="Genomic_DNA"/>
</dbReference>
<keyword evidence="6 8" id="KW-1133">Transmembrane helix</keyword>
<feature type="transmembrane region" description="Helical" evidence="8">
    <location>
        <begin position="344"/>
        <end position="361"/>
    </location>
</feature>
<evidence type="ECO:0000256" key="1">
    <source>
        <dbReference type="ARBA" id="ARBA00004651"/>
    </source>
</evidence>
<feature type="transmembrane region" description="Helical" evidence="8">
    <location>
        <begin position="84"/>
        <end position="111"/>
    </location>
</feature>
<evidence type="ECO:0000256" key="4">
    <source>
        <dbReference type="ARBA" id="ARBA00022679"/>
    </source>
</evidence>
<dbReference type="GO" id="GO:0009103">
    <property type="term" value="P:lipopolysaccharide biosynthetic process"/>
    <property type="evidence" value="ECO:0007669"/>
    <property type="project" value="UniProtKB-ARBA"/>
</dbReference>
<accession>A0A7W8N6F0</accession>
<dbReference type="Pfam" id="PF13231">
    <property type="entry name" value="PMT_2"/>
    <property type="match status" value="1"/>
</dbReference>
<comment type="subcellular location">
    <subcellularLocation>
        <location evidence="1">Cell membrane</location>
        <topology evidence="1">Multi-pass membrane protein</topology>
    </subcellularLocation>
</comment>
<evidence type="ECO:0000259" key="9">
    <source>
        <dbReference type="Pfam" id="PF13231"/>
    </source>
</evidence>
<comment type="caution">
    <text evidence="10">The sequence shown here is derived from an EMBL/GenBank/DDBJ whole genome shotgun (WGS) entry which is preliminary data.</text>
</comment>
<dbReference type="AlphaFoldDB" id="A0A7W8N6F0"/>
<protein>
    <submittedName>
        <fullName evidence="10">4-amino-4-deoxy-L-arabinose transferase-like glycosyltransferase</fullName>
    </submittedName>
</protein>
<keyword evidence="2" id="KW-1003">Cell membrane</keyword>
<evidence type="ECO:0000256" key="5">
    <source>
        <dbReference type="ARBA" id="ARBA00022692"/>
    </source>
</evidence>
<keyword evidence="4" id="KW-0808">Transferase</keyword>
<feature type="transmembrane region" description="Helical" evidence="8">
    <location>
        <begin position="143"/>
        <end position="162"/>
    </location>
</feature>
<keyword evidence="3" id="KW-0328">Glycosyltransferase</keyword>
<evidence type="ECO:0000256" key="3">
    <source>
        <dbReference type="ARBA" id="ARBA00022676"/>
    </source>
</evidence>
<dbReference type="InterPro" id="IPR050297">
    <property type="entry name" value="LipidA_mod_glycosyltrf_83"/>
</dbReference>
<keyword evidence="7 8" id="KW-0472">Membrane</keyword>
<feature type="transmembrane region" description="Helical" evidence="8">
    <location>
        <begin position="318"/>
        <end position="338"/>
    </location>
</feature>
<evidence type="ECO:0000313" key="10">
    <source>
        <dbReference type="EMBL" id="MBB5345526.1"/>
    </source>
</evidence>
<proteinExistence type="predicted"/>
<feature type="transmembrane region" description="Helical" evidence="8">
    <location>
        <begin position="227"/>
        <end position="245"/>
    </location>
</feature>